<evidence type="ECO:0000313" key="1">
    <source>
        <dbReference type="EMBL" id="SMY06913.1"/>
    </source>
</evidence>
<sequence>MMIDRKIGFAPRTTAAAKDIAQLQGPCVGCSDCRGLCAALIEALTLPDIILSKKA</sequence>
<organism evidence="1 2">
    <name type="scientific">Flavimaricola marinus</name>
    <dbReference type="NCBI Taxonomy" id="1819565"/>
    <lineage>
        <taxon>Bacteria</taxon>
        <taxon>Pseudomonadati</taxon>
        <taxon>Pseudomonadota</taxon>
        <taxon>Alphaproteobacteria</taxon>
        <taxon>Rhodobacterales</taxon>
        <taxon>Paracoccaceae</taxon>
        <taxon>Flavimaricola</taxon>
    </lineage>
</organism>
<reference evidence="1 2" key="1">
    <citation type="submission" date="2017-05" db="EMBL/GenBank/DDBJ databases">
        <authorList>
            <person name="Song R."/>
            <person name="Chenine A.L."/>
            <person name="Ruprecht R.M."/>
        </authorList>
    </citation>
    <scope>NUCLEOTIDE SEQUENCE [LARGE SCALE GENOMIC DNA]</scope>
    <source>
        <strain evidence="1 2">CECT 8899</strain>
    </source>
</reference>
<protein>
    <submittedName>
        <fullName evidence="1">Uncharacterized protein</fullName>
    </submittedName>
</protein>
<dbReference type="RefSeq" id="WP_168770471.1">
    <property type="nucleotide sequence ID" value="NZ_FXZK01000001.1"/>
</dbReference>
<dbReference type="AlphaFoldDB" id="A0A238LBH7"/>
<keyword evidence="2" id="KW-1185">Reference proteome</keyword>
<dbReference type="Proteomes" id="UP000201613">
    <property type="component" value="Unassembled WGS sequence"/>
</dbReference>
<dbReference type="EMBL" id="FXZK01000001">
    <property type="protein sequence ID" value="SMY06913.1"/>
    <property type="molecule type" value="Genomic_DNA"/>
</dbReference>
<name>A0A238LBH7_9RHOB</name>
<accession>A0A238LBH7</accession>
<gene>
    <name evidence="1" type="ORF">LOM8899_01043</name>
</gene>
<evidence type="ECO:0000313" key="2">
    <source>
        <dbReference type="Proteomes" id="UP000201613"/>
    </source>
</evidence>
<proteinExistence type="predicted"/>